<dbReference type="InterPro" id="IPR029044">
    <property type="entry name" value="Nucleotide-diphossugar_trans"/>
</dbReference>
<name>A0A1J5PZ73_9ZZZZ</name>
<feature type="region of interest" description="Disordered" evidence="1">
    <location>
        <begin position="286"/>
        <end position="306"/>
    </location>
</feature>
<evidence type="ECO:0000256" key="1">
    <source>
        <dbReference type="SAM" id="MobiDB-lite"/>
    </source>
</evidence>
<comment type="caution">
    <text evidence="2">The sequence shown here is derived from an EMBL/GenBank/DDBJ whole genome shotgun (WGS) entry which is preliminary data.</text>
</comment>
<protein>
    <recommendedName>
        <fullName evidence="3">Nucleotide-diphospho-sugar transferase domain-containing protein</fullName>
    </recommendedName>
</protein>
<dbReference type="AlphaFoldDB" id="A0A1J5PZ73"/>
<evidence type="ECO:0008006" key="3">
    <source>
        <dbReference type="Google" id="ProtNLM"/>
    </source>
</evidence>
<proteinExistence type="predicted"/>
<reference evidence="2" key="1">
    <citation type="submission" date="2016-10" db="EMBL/GenBank/DDBJ databases">
        <title>Sequence of Gallionella enrichment culture.</title>
        <authorList>
            <person name="Poehlein A."/>
            <person name="Muehling M."/>
            <person name="Daniel R."/>
        </authorList>
    </citation>
    <scope>NUCLEOTIDE SEQUENCE</scope>
</reference>
<feature type="compositionally biased region" description="Polar residues" evidence="1">
    <location>
        <begin position="292"/>
        <end position="306"/>
    </location>
</feature>
<dbReference type="SUPFAM" id="SSF53448">
    <property type="entry name" value="Nucleotide-diphospho-sugar transferases"/>
    <property type="match status" value="1"/>
</dbReference>
<dbReference type="EMBL" id="MLJW01001777">
    <property type="protein sequence ID" value="OIQ76769.1"/>
    <property type="molecule type" value="Genomic_DNA"/>
</dbReference>
<organism evidence="2">
    <name type="scientific">mine drainage metagenome</name>
    <dbReference type="NCBI Taxonomy" id="410659"/>
    <lineage>
        <taxon>unclassified sequences</taxon>
        <taxon>metagenomes</taxon>
        <taxon>ecological metagenomes</taxon>
    </lineage>
</organism>
<gene>
    <name evidence="2" type="ORF">GALL_415450</name>
</gene>
<sequence>MAQPTLTFAYIVEPPDYQIYACTLLASIRSNFGDNVQAVGYCPEHRMADLDPAVFKAHEMMGAEIRPMKTLGMWDTDYPHGNKIIAAMQPRDTEYSAFVDSDVLFMRPNDPANLCRAGHVSCSVAASMRWAGQEIWDTIYGAFDMPVPTERIHMMRQSRPWVVPYFSAGLVVFPEMGGPDGRFPDVWYDTARKLDRVETLENRRPYLDQMTLPLAIKRAGLAWNQLPEEQHYILGGLMRGKALPDDREIYTVHYRNLNVLREVGLNKIGQRLLAQHTGVAFVRRLNPDAPDTSGTEAATQNLGNED</sequence>
<accession>A0A1J5PZ73</accession>
<evidence type="ECO:0000313" key="2">
    <source>
        <dbReference type="EMBL" id="OIQ76769.1"/>
    </source>
</evidence>